<dbReference type="Pfam" id="PF00724">
    <property type="entry name" value="Oxidored_FMN"/>
    <property type="match status" value="1"/>
</dbReference>
<name>A0A1N7NEF4_9GAMM</name>
<dbReference type="CDD" id="cd04733">
    <property type="entry name" value="OYE_like_2_FMN"/>
    <property type="match status" value="1"/>
</dbReference>
<dbReference type="InterPro" id="IPR001155">
    <property type="entry name" value="OxRdtase_FMN_N"/>
</dbReference>
<accession>A0A1N7NEF4</accession>
<dbReference type="Proteomes" id="UP000185999">
    <property type="component" value="Unassembled WGS sequence"/>
</dbReference>
<dbReference type="InterPro" id="IPR051799">
    <property type="entry name" value="NADH_flavin_oxidoreductase"/>
</dbReference>
<keyword evidence="5" id="KW-1185">Reference proteome</keyword>
<dbReference type="PANTHER" id="PTHR43656">
    <property type="entry name" value="BINDING OXIDOREDUCTASE, PUTATIVE (AFU_ORTHOLOGUE AFUA_2G08260)-RELATED"/>
    <property type="match status" value="1"/>
</dbReference>
<evidence type="ECO:0000313" key="4">
    <source>
        <dbReference type="EMBL" id="SIS96682.1"/>
    </source>
</evidence>
<dbReference type="STRING" id="619304.SAMN05421760_10954"/>
<protein>
    <submittedName>
        <fullName evidence="4">2,4-dienoyl-CoA reductase</fullName>
    </submittedName>
</protein>
<keyword evidence="2" id="KW-0560">Oxidoreductase</keyword>
<organism evidence="4 5">
    <name type="scientific">Neptunomonas antarctica</name>
    <dbReference type="NCBI Taxonomy" id="619304"/>
    <lineage>
        <taxon>Bacteria</taxon>
        <taxon>Pseudomonadati</taxon>
        <taxon>Pseudomonadota</taxon>
        <taxon>Gammaproteobacteria</taxon>
        <taxon>Oceanospirillales</taxon>
        <taxon>Oceanospirillaceae</taxon>
        <taxon>Neptunomonas</taxon>
    </lineage>
</organism>
<sequence length="403" mass="43340">MIKAEDSAPFLSRPLELPCGAVLKNRLVKSAMSDSLADGEGNPTEAQIRLYERWAEGGVALSIIGEVQGDPRFPEKPGNLVLGAHSNLEMLRQLATRASKNGTHIWPQLGHAGALSHSPISQPKGPSALEIGSFQCKGMSITEIKQLPDIYAKAALLAQEAGFTGVQIHAGHGFLLSQFLSPLFNRRNDQYGGSIEARCRIIIEVIDKVRRTVGTAFPIGIKINSTDQLEGGLTEEDALEAIRILNQTSIDLIELSGGTYFPGAKSSSDSSGGGPYFVDFSQRAQEVTSVPLVATGGFKTRAQALSSLASGTVDMLGVARAMVLNTSLANDWLAHASADPVFPRFEAAPPGGITAWYTMRLTALGNDDENNFVLDLPSAIRVYEERDNSRCITWEKAFSHYSP</sequence>
<gene>
    <name evidence="4" type="ORF">SAMN05421760_10954</name>
</gene>
<dbReference type="SUPFAM" id="SSF51395">
    <property type="entry name" value="FMN-linked oxidoreductases"/>
    <property type="match status" value="1"/>
</dbReference>
<evidence type="ECO:0000313" key="5">
    <source>
        <dbReference type="Proteomes" id="UP000185999"/>
    </source>
</evidence>
<dbReference type="GO" id="GO:0010181">
    <property type="term" value="F:FMN binding"/>
    <property type="evidence" value="ECO:0007669"/>
    <property type="project" value="InterPro"/>
</dbReference>
<evidence type="ECO:0000259" key="3">
    <source>
        <dbReference type="Pfam" id="PF00724"/>
    </source>
</evidence>
<evidence type="ECO:0000256" key="2">
    <source>
        <dbReference type="ARBA" id="ARBA00023002"/>
    </source>
</evidence>
<reference evidence="5" key="1">
    <citation type="submission" date="2017-01" db="EMBL/GenBank/DDBJ databases">
        <authorList>
            <person name="Varghese N."/>
            <person name="Submissions S."/>
        </authorList>
    </citation>
    <scope>NUCLEOTIDE SEQUENCE [LARGE SCALE GENOMIC DNA]</scope>
    <source>
        <strain evidence="5">DSM 22306</strain>
    </source>
</reference>
<dbReference type="RefSeq" id="WP_054342112.1">
    <property type="nucleotide sequence ID" value="NZ_FTOE01000009.1"/>
</dbReference>
<proteinExistence type="predicted"/>
<feature type="domain" description="NADH:flavin oxidoreductase/NADH oxidase N-terminal" evidence="3">
    <location>
        <begin position="21"/>
        <end position="329"/>
    </location>
</feature>
<dbReference type="AlphaFoldDB" id="A0A1N7NEF4"/>
<dbReference type="InterPro" id="IPR013785">
    <property type="entry name" value="Aldolase_TIM"/>
</dbReference>
<dbReference type="GO" id="GO:0016491">
    <property type="term" value="F:oxidoreductase activity"/>
    <property type="evidence" value="ECO:0007669"/>
    <property type="project" value="UniProtKB-KW"/>
</dbReference>
<keyword evidence="1" id="KW-0285">Flavoprotein</keyword>
<dbReference type="Gene3D" id="3.20.20.70">
    <property type="entry name" value="Aldolase class I"/>
    <property type="match status" value="1"/>
</dbReference>
<dbReference type="EMBL" id="FTOE01000009">
    <property type="protein sequence ID" value="SIS96682.1"/>
    <property type="molecule type" value="Genomic_DNA"/>
</dbReference>
<dbReference type="OrthoDB" id="8523426at2"/>
<dbReference type="PANTHER" id="PTHR43656:SF2">
    <property type="entry name" value="BINDING OXIDOREDUCTASE, PUTATIVE (AFU_ORTHOLOGUE AFUA_2G08260)-RELATED"/>
    <property type="match status" value="1"/>
</dbReference>
<evidence type="ECO:0000256" key="1">
    <source>
        <dbReference type="ARBA" id="ARBA00022630"/>
    </source>
</evidence>